<evidence type="ECO:0000313" key="1">
    <source>
        <dbReference type="EMBL" id="CAJ1400905.1"/>
    </source>
</evidence>
<organism evidence="1 2">
    <name type="scientific">Effrenium voratum</name>
    <dbReference type="NCBI Taxonomy" id="2562239"/>
    <lineage>
        <taxon>Eukaryota</taxon>
        <taxon>Sar</taxon>
        <taxon>Alveolata</taxon>
        <taxon>Dinophyceae</taxon>
        <taxon>Suessiales</taxon>
        <taxon>Symbiodiniaceae</taxon>
        <taxon>Effrenium</taxon>
    </lineage>
</organism>
<comment type="caution">
    <text evidence="1">The sequence shown here is derived from an EMBL/GenBank/DDBJ whole genome shotgun (WGS) entry which is preliminary data.</text>
</comment>
<sequence>MEVPLFRRWYLRLGQGLLQSEATSVTWKTSVSGLKVLPENQRLGYCEVGKDCATSRKAVPSGGRVAILPVGFAEFRGDFVRSGDGTALKVLNSAASTTVVAVPENIDLGIGDEVTLCESCVSTSLPWSVPRVAGHKRGFPGFCWPA</sequence>
<gene>
    <name evidence="1" type="ORF">EVOR1521_LOCUS24148</name>
</gene>
<keyword evidence="2" id="KW-1185">Reference proteome</keyword>
<dbReference type="Proteomes" id="UP001178507">
    <property type="component" value="Unassembled WGS sequence"/>
</dbReference>
<dbReference type="EMBL" id="CAUJNA010003391">
    <property type="protein sequence ID" value="CAJ1400905.1"/>
    <property type="molecule type" value="Genomic_DNA"/>
</dbReference>
<dbReference type="AlphaFoldDB" id="A0AA36J906"/>
<evidence type="ECO:0000313" key="2">
    <source>
        <dbReference type="Proteomes" id="UP001178507"/>
    </source>
</evidence>
<protein>
    <submittedName>
        <fullName evidence="1">Uncharacterized protein</fullName>
    </submittedName>
</protein>
<name>A0AA36J906_9DINO</name>
<accession>A0AA36J906</accession>
<reference evidence="1" key="1">
    <citation type="submission" date="2023-08" db="EMBL/GenBank/DDBJ databases">
        <authorList>
            <person name="Chen Y."/>
            <person name="Shah S."/>
            <person name="Dougan E. K."/>
            <person name="Thang M."/>
            <person name="Chan C."/>
        </authorList>
    </citation>
    <scope>NUCLEOTIDE SEQUENCE</scope>
</reference>
<proteinExistence type="predicted"/>